<reference evidence="2 3" key="1">
    <citation type="journal article" date="2011" name="BMC Genomics">
        <title>Insight into cross-talk between intra-amoebal pathogens.</title>
        <authorList>
            <person name="Gimenez G."/>
            <person name="Bertelli C."/>
            <person name="Moliner C."/>
            <person name="Robert C."/>
            <person name="Raoult D."/>
            <person name="Fournier P.E."/>
            <person name="Greub G."/>
        </authorList>
    </citation>
    <scope>NUCLEOTIDE SEQUENCE [LARGE SCALE GENOMIC DNA]</scope>
    <source>
        <strain evidence="2 3">LLAP12</strain>
    </source>
</reference>
<evidence type="ECO:0000313" key="3">
    <source>
        <dbReference type="Proteomes" id="UP000002770"/>
    </source>
</evidence>
<accession>G9ESL3</accession>
<dbReference type="eggNOG" id="ENOG5031F0N">
    <property type="taxonomic scope" value="Bacteria"/>
</dbReference>
<dbReference type="InterPro" id="IPR003751">
    <property type="entry name" value="CsrA"/>
</dbReference>
<dbReference type="GO" id="GO:0003723">
    <property type="term" value="F:RNA binding"/>
    <property type="evidence" value="ECO:0007669"/>
    <property type="project" value="InterPro"/>
</dbReference>
<dbReference type="GO" id="GO:0006109">
    <property type="term" value="P:regulation of carbohydrate metabolic process"/>
    <property type="evidence" value="ECO:0007669"/>
    <property type="project" value="InterPro"/>
</dbReference>
<proteinExistence type="predicted"/>
<dbReference type="AlphaFoldDB" id="G9ESL3"/>
<dbReference type="SUPFAM" id="SSF117130">
    <property type="entry name" value="CsrA-like"/>
    <property type="match status" value="1"/>
</dbReference>
<evidence type="ECO:0000313" key="2">
    <source>
        <dbReference type="EMBL" id="EHL29694.1"/>
    </source>
</evidence>
<sequence length="86" mass="10021">MLFCSNYFDIKRENIMEIRPVAFESDLIITLEGNQKIVITPFKTHEPGNFKLGIDAPKHVTINRQEIYLKKQEQLKKEIRQASADS</sequence>
<dbReference type="InParanoid" id="G9ESL3"/>
<keyword evidence="3" id="KW-1185">Reference proteome</keyword>
<name>G9ESL3_9GAMM</name>
<protein>
    <submittedName>
        <fullName evidence="2">Carbon storage regulator CsrA</fullName>
    </submittedName>
</protein>
<dbReference type="GO" id="GO:0006402">
    <property type="term" value="P:mRNA catabolic process"/>
    <property type="evidence" value="ECO:0007669"/>
    <property type="project" value="InterPro"/>
</dbReference>
<evidence type="ECO:0000256" key="1">
    <source>
        <dbReference type="ARBA" id="ARBA00023159"/>
    </source>
</evidence>
<dbReference type="STRING" id="658187.LDG_8284"/>
<gene>
    <name evidence="2" type="ORF">LDG_8284</name>
</gene>
<dbReference type="InterPro" id="IPR036107">
    <property type="entry name" value="CsrA_sf"/>
</dbReference>
<keyword evidence="1" id="KW-0010">Activator</keyword>
<dbReference type="Pfam" id="PF02599">
    <property type="entry name" value="CsrA"/>
    <property type="match status" value="1"/>
</dbReference>
<organism evidence="2 3">
    <name type="scientific">Legionella drancourtii LLAP12</name>
    <dbReference type="NCBI Taxonomy" id="658187"/>
    <lineage>
        <taxon>Bacteria</taxon>
        <taxon>Pseudomonadati</taxon>
        <taxon>Pseudomonadota</taxon>
        <taxon>Gammaproteobacteria</taxon>
        <taxon>Legionellales</taxon>
        <taxon>Legionellaceae</taxon>
        <taxon>Legionella</taxon>
    </lineage>
</organism>
<dbReference type="EMBL" id="JH413846">
    <property type="protein sequence ID" value="EHL29694.1"/>
    <property type="molecule type" value="Genomic_DNA"/>
</dbReference>
<dbReference type="Gene3D" id="2.60.40.4380">
    <property type="entry name" value="Translational regulator CsrA"/>
    <property type="match status" value="1"/>
</dbReference>
<dbReference type="Proteomes" id="UP000002770">
    <property type="component" value="Unassembled WGS sequence"/>
</dbReference>
<dbReference type="HOGENOM" id="CLU_164837_5_0_6"/>